<dbReference type="EMBL" id="PUFI01000016">
    <property type="protein sequence ID" value="TDG67251.1"/>
    <property type="molecule type" value="Genomic_DNA"/>
</dbReference>
<protein>
    <recommendedName>
        <fullName evidence="3">Accessory Sec system protein Asp3</fullName>
    </recommendedName>
</protein>
<dbReference type="NCBIfam" id="TIGR03711">
    <property type="entry name" value="acc_sec_asp3"/>
    <property type="match status" value="1"/>
</dbReference>
<comment type="caution">
    <text evidence="1">The sequence shown here is derived from an EMBL/GenBank/DDBJ whole genome shotgun (WGS) entry which is preliminary data.</text>
</comment>
<dbReference type="InterPro" id="IPR022259">
    <property type="entry name" value="Acessory_Sec_prot_Asp3"/>
</dbReference>
<dbReference type="AlphaFoldDB" id="A0A4R5N6I8"/>
<reference evidence="1 2" key="1">
    <citation type="journal article" date="2019" name="Appl. Microbiol. Biotechnol.">
        <title>Uncovering carbohydrate metabolism through a genotype-phenotype association study of 56 lactic acid bacteria genomes.</title>
        <authorList>
            <person name="Buron-Moles G."/>
            <person name="Chailyan A."/>
            <person name="Dolejs I."/>
            <person name="Forster J."/>
            <person name="Miks M.H."/>
        </authorList>
    </citation>
    <scope>NUCLEOTIDE SEQUENCE [LARGE SCALE GENOMIC DNA]</scope>
    <source>
        <strain evidence="1 2">ATCC 700006</strain>
    </source>
</reference>
<evidence type="ECO:0000313" key="1">
    <source>
        <dbReference type="EMBL" id="TDG67251.1"/>
    </source>
</evidence>
<name>A0A4R5N6I8_9LACO</name>
<accession>A0A4R5N6I8</accession>
<dbReference type="Pfam" id="PF15432">
    <property type="entry name" value="Sec-ASP3"/>
    <property type="match status" value="1"/>
</dbReference>
<dbReference type="RefSeq" id="WP_010008323.1">
    <property type="nucleotide sequence ID" value="NZ_JAGYGP010000005.1"/>
</dbReference>
<dbReference type="STRING" id="907931.GCA_000165675_00533"/>
<proteinExistence type="predicted"/>
<dbReference type="Proteomes" id="UP000295681">
    <property type="component" value="Unassembled WGS sequence"/>
</dbReference>
<sequence>MDKQNFVIYWQHNIGKTYIYGSKINYVTKDYVVFENNLFPAGSCLHSWTSLGNYQGQRSAVQLPLLEKGCEYNIYLNASSMPNNTLYIELAFYDYYDKIINIVIVKMTSGTFTYPDDAYYYKISLINAGLQKIIFHNLVIENHLQDSENQLCKRNGLLMSNILNESSDSQCLQVLFTEPVGGKVAYVQEKLIKQFSDVIHVTSNRLYAQFYMSNQYEEAILSTIEHLHTRYEISNINFIGYGPISSNAAMYYSSKFDYSNAYVTSDYGRLKSTRDMIYTDGYQKFNQNTSNFDKSFTKIYYQVPALESTLKCVDMILDKSLRLQKYIDFVNN</sequence>
<evidence type="ECO:0008006" key="3">
    <source>
        <dbReference type="Google" id="ProtNLM"/>
    </source>
</evidence>
<evidence type="ECO:0000313" key="2">
    <source>
        <dbReference type="Proteomes" id="UP000295681"/>
    </source>
</evidence>
<gene>
    <name evidence="1" type="ORF">C5L23_000205</name>
</gene>
<dbReference type="GO" id="GO:0015031">
    <property type="term" value="P:protein transport"/>
    <property type="evidence" value="ECO:0007669"/>
    <property type="project" value="InterPro"/>
</dbReference>
<organism evidence="1 2">
    <name type="scientific">Leuconostoc fallax</name>
    <dbReference type="NCBI Taxonomy" id="1251"/>
    <lineage>
        <taxon>Bacteria</taxon>
        <taxon>Bacillati</taxon>
        <taxon>Bacillota</taxon>
        <taxon>Bacilli</taxon>
        <taxon>Lactobacillales</taxon>
        <taxon>Lactobacillaceae</taxon>
        <taxon>Leuconostoc</taxon>
    </lineage>
</organism>
<keyword evidence="2" id="KW-1185">Reference proteome</keyword>